<dbReference type="Proteomes" id="UP000309676">
    <property type="component" value="Unassembled WGS sequence"/>
</dbReference>
<accession>A0A5R9FYV3</accession>
<feature type="transmembrane region" description="Helical" evidence="1">
    <location>
        <begin position="39"/>
        <end position="58"/>
    </location>
</feature>
<keyword evidence="3" id="KW-1185">Reference proteome</keyword>
<evidence type="ECO:0000313" key="2">
    <source>
        <dbReference type="EMBL" id="TLS48681.1"/>
    </source>
</evidence>
<feature type="transmembrane region" description="Helical" evidence="1">
    <location>
        <begin position="129"/>
        <end position="146"/>
    </location>
</feature>
<dbReference type="OrthoDB" id="2841505at2"/>
<gene>
    <name evidence="2" type="ORF">FE782_29545</name>
</gene>
<evidence type="ECO:0000256" key="1">
    <source>
        <dbReference type="SAM" id="Phobius"/>
    </source>
</evidence>
<evidence type="ECO:0000313" key="3">
    <source>
        <dbReference type="Proteomes" id="UP000309676"/>
    </source>
</evidence>
<keyword evidence="1" id="KW-0812">Transmembrane</keyword>
<feature type="transmembrane region" description="Helical" evidence="1">
    <location>
        <begin position="65"/>
        <end position="90"/>
    </location>
</feature>
<dbReference type="RefSeq" id="WP_138197951.1">
    <property type="nucleotide sequence ID" value="NZ_VCIW01000031.1"/>
</dbReference>
<keyword evidence="1" id="KW-0472">Membrane</keyword>
<sequence length="184" mass="18988">MNTEQVTKALGLLALLGGAARIGMAPSAAIWGVDSGPELAFGLVACLLMGIGIFGVHLHQSHRAGILGFVSVVLISISSTLTAALVWTTMLGATAANGFDVGAMQTVNSLTALVGMIGFAAATARARVYPIWTLALYLAFPALSFVPVVTDWSTVPWGLSYVGLGYYALTGKTKKQAGRFQAAA</sequence>
<dbReference type="EMBL" id="VCIW01000031">
    <property type="protein sequence ID" value="TLS48681.1"/>
    <property type="molecule type" value="Genomic_DNA"/>
</dbReference>
<name>A0A5R9FYV3_9BACL</name>
<feature type="transmembrane region" description="Helical" evidence="1">
    <location>
        <begin position="152"/>
        <end position="169"/>
    </location>
</feature>
<organism evidence="2 3">
    <name type="scientific">Paenibacillus antri</name>
    <dbReference type="NCBI Taxonomy" id="2582848"/>
    <lineage>
        <taxon>Bacteria</taxon>
        <taxon>Bacillati</taxon>
        <taxon>Bacillota</taxon>
        <taxon>Bacilli</taxon>
        <taxon>Bacillales</taxon>
        <taxon>Paenibacillaceae</taxon>
        <taxon>Paenibacillus</taxon>
    </lineage>
</organism>
<feature type="transmembrane region" description="Helical" evidence="1">
    <location>
        <begin position="102"/>
        <end position="122"/>
    </location>
</feature>
<proteinExistence type="predicted"/>
<keyword evidence="1" id="KW-1133">Transmembrane helix</keyword>
<reference evidence="2 3" key="1">
    <citation type="submission" date="2019-05" db="EMBL/GenBank/DDBJ databases">
        <authorList>
            <person name="Narsing Rao M.P."/>
            <person name="Li W.J."/>
        </authorList>
    </citation>
    <scope>NUCLEOTIDE SEQUENCE [LARGE SCALE GENOMIC DNA]</scope>
    <source>
        <strain evidence="2 3">SYSU_K30003</strain>
    </source>
</reference>
<protein>
    <submittedName>
        <fullName evidence="2">Uncharacterized protein</fullName>
    </submittedName>
</protein>
<dbReference type="AlphaFoldDB" id="A0A5R9FYV3"/>
<comment type="caution">
    <text evidence="2">The sequence shown here is derived from an EMBL/GenBank/DDBJ whole genome shotgun (WGS) entry which is preliminary data.</text>
</comment>